<protein>
    <submittedName>
        <fullName evidence="6">DNA-binding transcriptional LysR family regulator</fullName>
    </submittedName>
</protein>
<dbReference type="PANTHER" id="PTHR30419">
    <property type="entry name" value="HTH-TYPE TRANSCRIPTIONAL REGULATOR YBHD"/>
    <property type="match status" value="1"/>
</dbReference>
<evidence type="ECO:0000256" key="4">
    <source>
        <dbReference type="ARBA" id="ARBA00023163"/>
    </source>
</evidence>
<evidence type="ECO:0000313" key="6">
    <source>
        <dbReference type="EMBL" id="MDR6723373.1"/>
    </source>
</evidence>
<comment type="caution">
    <text evidence="6">The sequence shown here is derived from an EMBL/GenBank/DDBJ whole genome shotgun (WGS) entry which is preliminary data.</text>
</comment>
<dbReference type="InterPro" id="IPR036388">
    <property type="entry name" value="WH-like_DNA-bd_sf"/>
</dbReference>
<keyword evidence="3 6" id="KW-0238">DNA-binding</keyword>
<dbReference type="InterPro" id="IPR000847">
    <property type="entry name" value="LysR_HTH_N"/>
</dbReference>
<feature type="domain" description="HTH lysR-type" evidence="5">
    <location>
        <begin position="1"/>
        <end position="58"/>
    </location>
</feature>
<dbReference type="InterPro" id="IPR005119">
    <property type="entry name" value="LysR_subst-bd"/>
</dbReference>
<dbReference type="InterPro" id="IPR050950">
    <property type="entry name" value="HTH-type_LysR_regulators"/>
</dbReference>
<name>A0AAP5H274_PAEAM</name>
<keyword evidence="4" id="KW-0804">Transcription</keyword>
<dbReference type="EMBL" id="JAVDTR010000004">
    <property type="protein sequence ID" value="MDR6723373.1"/>
    <property type="molecule type" value="Genomic_DNA"/>
</dbReference>
<dbReference type="GO" id="GO:0005829">
    <property type="term" value="C:cytosol"/>
    <property type="evidence" value="ECO:0007669"/>
    <property type="project" value="TreeGrafter"/>
</dbReference>
<keyword evidence="2" id="KW-0805">Transcription regulation</keyword>
<gene>
    <name evidence="6" type="ORF">J2W91_001825</name>
</gene>
<evidence type="ECO:0000256" key="2">
    <source>
        <dbReference type="ARBA" id="ARBA00023015"/>
    </source>
</evidence>
<dbReference type="GO" id="GO:0003677">
    <property type="term" value="F:DNA binding"/>
    <property type="evidence" value="ECO:0007669"/>
    <property type="project" value="UniProtKB-KW"/>
</dbReference>
<dbReference type="AlphaFoldDB" id="A0AAP5H274"/>
<dbReference type="GO" id="GO:0003700">
    <property type="term" value="F:DNA-binding transcription factor activity"/>
    <property type="evidence" value="ECO:0007669"/>
    <property type="project" value="InterPro"/>
</dbReference>
<dbReference type="Pfam" id="PF00126">
    <property type="entry name" value="HTH_1"/>
    <property type="match status" value="1"/>
</dbReference>
<dbReference type="Gene3D" id="1.10.10.10">
    <property type="entry name" value="Winged helix-like DNA-binding domain superfamily/Winged helix DNA-binding domain"/>
    <property type="match status" value="1"/>
</dbReference>
<evidence type="ECO:0000259" key="5">
    <source>
        <dbReference type="PROSITE" id="PS50931"/>
    </source>
</evidence>
<dbReference type="CDD" id="cd05466">
    <property type="entry name" value="PBP2_LTTR_substrate"/>
    <property type="match status" value="1"/>
</dbReference>
<dbReference type="RefSeq" id="WP_056701616.1">
    <property type="nucleotide sequence ID" value="NZ_JAVDTR010000004.1"/>
</dbReference>
<reference evidence="6" key="1">
    <citation type="submission" date="2023-07" db="EMBL/GenBank/DDBJ databases">
        <title>Sorghum-associated microbial communities from plants grown in Nebraska, USA.</title>
        <authorList>
            <person name="Schachtman D."/>
        </authorList>
    </citation>
    <scope>NUCLEOTIDE SEQUENCE</scope>
    <source>
        <strain evidence="6">BE80</strain>
    </source>
</reference>
<dbReference type="FunFam" id="1.10.10.10:FF:000001">
    <property type="entry name" value="LysR family transcriptional regulator"/>
    <property type="match status" value="1"/>
</dbReference>
<comment type="similarity">
    <text evidence="1">Belongs to the LysR transcriptional regulatory family.</text>
</comment>
<dbReference type="Proteomes" id="UP001254832">
    <property type="component" value="Unassembled WGS sequence"/>
</dbReference>
<proteinExistence type="inferred from homology"/>
<organism evidence="6 7">
    <name type="scientific">Paenibacillus amylolyticus</name>
    <dbReference type="NCBI Taxonomy" id="1451"/>
    <lineage>
        <taxon>Bacteria</taxon>
        <taxon>Bacillati</taxon>
        <taxon>Bacillota</taxon>
        <taxon>Bacilli</taxon>
        <taxon>Bacillales</taxon>
        <taxon>Paenibacillaceae</taxon>
        <taxon>Paenibacillus</taxon>
    </lineage>
</organism>
<accession>A0AAP5H274</accession>
<sequence>MDIKQCRYFIAIAEEKQITAAARRLHMAQPPLSQQLKLMEEELGVALFERQGRTMELTQAGRSFYEYAITITKYMEEAVMEIQDFRQGVRGKLNLGMNTISDSLLPRVLQQFRMTHPKVTYKIQQNESAQLCQLLDDGKIELACVRMPVRTEHYEVLHLPQEPLYYISATPLETGMNGETYLKQLAHIPLLLPSTEGLGMFELILDRFREHHVSPSIMGECSDVAMLMELVRLGFASSIVPRTVLQLHHEHVLHIYRIIDQSSTVGSALVWLHHRHLSKPAQHFVQMVEDMLPSVTEKSPSTLQADS</sequence>
<evidence type="ECO:0000256" key="3">
    <source>
        <dbReference type="ARBA" id="ARBA00023125"/>
    </source>
</evidence>
<dbReference type="InterPro" id="IPR036390">
    <property type="entry name" value="WH_DNA-bd_sf"/>
</dbReference>
<dbReference type="Gene3D" id="3.40.190.290">
    <property type="match status" value="1"/>
</dbReference>
<dbReference type="PANTHER" id="PTHR30419:SF28">
    <property type="entry name" value="HTH-TYPE TRANSCRIPTIONAL REGULATOR BSDA"/>
    <property type="match status" value="1"/>
</dbReference>
<dbReference type="PRINTS" id="PR00039">
    <property type="entry name" value="HTHLYSR"/>
</dbReference>
<dbReference type="SUPFAM" id="SSF46785">
    <property type="entry name" value="Winged helix' DNA-binding domain"/>
    <property type="match status" value="1"/>
</dbReference>
<dbReference type="Pfam" id="PF03466">
    <property type="entry name" value="LysR_substrate"/>
    <property type="match status" value="1"/>
</dbReference>
<evidence type="ECO:0000313" key="7">
    <source>
        <dbReference type="Proteomes" id="UP001254832"/>
    </source>
</evidence>
<dbReference type="SUPFAM" id="SSF53850">
    <property type="entry name" value="Periplasmic binding protein-like II"/>
    <property type="match status" value="1"/>
</dbReference>
<dbReference type="PROSITE" id="PS50931">
    <property type="entry name" value="HTH_LYSR"/>
    <property type="match status" value="1"/>
</dbReference>
<evidence type="ECO:0000256" key="1">
    <source>
        <dbReference type="ARBA" id="ARBA00009437"/>
    </source>
</evidence>